<protein>
    <submittedName>
        <fullName evidence="2">Peroxiredoxin, Ohr subfamily</fullName>
    </submittedName>
</protein>
<dbReference type="HOGENOM" id="CLU_106355_2_1_9"/>
<dbReference type="InterPro" id="IPR019953">
    <property type="entry name" value="OHR"/>
</dbReference>
<dbReference type="eggNOG" id="COG1764">
    <property type="taxonomic scope" value="Bacteria"/>
</dbReference>
<evidence type="ECO:0000256" key="1">
    <source>
        <dbReference type="ARBA" id="ARBA00007378"/>
    </source>
</evidence>
<dbReference type="InterPro" id="IPR015946">
    <property type="entry name" value="KH_dom-like_a/b"/>
</dbReference>
<dbReference type="AlphaFoldDB" id="G9ZME1"/>
<sequence length="158" mass="17719">MAYSFPINRHYFRNYGSDIMQKIYSTTMINKGGRSGKSYSPNQSFKLNIEDPGSKNLGTNPEELFAAGYSACFNSALDYVKKKNEINVESVIKVRVSLYNHSDSLVPDVTLGVDIEGWIKDTSIIETQRMLEEAHQACPYSRAIRGNIPVTITAVEQI</sequence>
<comment type="caution">
    <text evidence="2">The sequence shown here is derived from an EMBL/GenBank/DDBJ whole genome shotgun (WGS) entry which is preliminary data.</text>
</comment>
<reference evidence="2 3" key="1">
    <citation type="submission" date="2011-09" db="EMBL/GenBank/DDBJ databases">
        <authorList>
            <person name="Weinstock G."/>
            <person name="Sodergren E."/>
            <person name="Clifton S."/>
            <person name="Fulton L."/>
            <person name="Fulton B."/>
            <person name="Courtney L."/>
            <person name="Fronick C."/>
            <person name="Harrison M."/>
            <person name="Strong C."/>
            <person name="Farmer C."/>
            <person name="Delahaunty K."/>
            <person name="Markovic C."/>
            <person name="Hall O."/>
            <person name="Minx P."/>
            <person name="Tomlinson C."/>
            <person name="Mitreva M."/>
            <person name="Hou S."/>
            <person name="Chen J."/>
            <person name="Wollam A."/>
            <person name="Pepin K.H."/>
            <person name="Johnson M."/>
            <person name="Bhonagiri V."/>
            <person name="Zhang X."/>
            <person name="Suruliraj S."/>
            <person name="Warren W."/>
            <person name="Chinwalla A."/>
            <person name="Mardis E.R."/>
            <person name="Wilson R.K."/>
        </authorList>
    </citation>
    <scope>NUCLEOTIDE SEQUENCE [LARGE SCALE GENOMIC DNA]</scope>
    <source>
        <strain evidence="2 3">F0439</strain>
    </source>
</reference>
<dbReference type="GO" id="GO:0006979">
    <property type="term" value="P:response to oxidative stress"/>
    <property type="evidence" value="ECO:0007669"/>
    <property type="project" value="InterPro"/>
</dbReference>
<dbReference type="Proteomes" id="UP000004625">
    <property type="component" value="Unassembled WGS sequence"/>
</dbReference>
<dbReference type="PATRIC" id="fig|797515.3.peg.823"/>
<dbReference type="Gene3D" id="3.30.300.20">
    <property type="match status" value="1"/>
</dbReference>
<dbReference type="SUPFAM" id="SSF82784">
    <property type="entry name" value="OsmC-like"/>
    <property type="match status" value="1"/>
</dbReference>
<dbReference type="NCBIfam" id="TIGR03561">
    <property type="entry name" value="organ_hyd_perox"/>
    <property type="match status" value="1"/>
</dbReference>
<evidence type="ECO:0000313" key="3">
    <source>
        <dbReference type="Proteomes" id="UP000004625"/>
    </source>
</evidence>
<dbReference type="EMBL" id="AGEY01000038">
    <property type="protein sequence ID" value="EHL99647.1"/>
    <property type="molecule type" value="Genomic_DNA"/>
</dbReference>
<dbReference type="PANTHER" id="PTHR33797">
    <property type="entry name" value="ORGANIC HYDROPEROXIDE RESISTANCE PROTEIN-LIKE"/>
    <property type="match status" value="1"/>
</dbReference>
<keyword evidence="3" id="KW-1185">Reference proteome</keyword>
<dbReference type="PANTHER" id="PTHR33797:SF2">
    <property type="entry name" value="ORGANIC HYDROPEROXIDE RESISTANCE PROTEIN-LIKE"/>
    <property type="match status" value="1"/>
</dbReference>
<dbReference type="InterPro" id="IPR036102">
    <property type="entry name" value="OsmC/Ohrsf"/>
</dbReference>
<gene>
    <name evidence="2" type="ORF">HMPREF9103_00889</name>
</gene>
<accession>G9ZME1</accession>
<proteinExistence type="inferred from homology"/>
<dbReference type="STRING" id="797515.HMPREF9103_00889"/>
<dbReference type="InterPro" id="IPR003718">
    <property type="entry name" value="OsmC/Ohr_fam"/>
</dbReference>
<name>G9ZME1_9LACO</name>
<organism evidence="2 3">
    <name type="scientific">Lentilactobacillus parafarraginis F0439</name>
    <dbReference type="NCBI Taxonomy" id="797515"/>
    <lineage>
        <taxon>Bacteria</taxon>
        <taxon>Bacillati</taxon>
        <taxon>Bacillota</taxon>
        <taxon>Bacilli</taxon>
        <taxon>Lactobacillales</taxon>
        <taxon>Lactobacillaceae</taxon>
        <taxon>Lentilactobacillus</taxon>
    </lineage>
</organism>
<dbReference type="Pfam" id="PF02566">
    <property type="entry name" value="OsmC"/>
    <property type="match status" value="1"/>
</dbReference>
<evidence type="ECO:0000313" key="2">
    <source>
        <dbReference type="EMBL" id="EHL99647.1"/>
    </source>
</evidence>
<comment type="similarity">
    <text evidence="1">Belongs to the OsmC/Ohr family.</text>
</comment>